<evidence type="ECO:0000313" key="6">
    <source>
        <dbReference type="EMBL" id="KTD34497.1"/>
    </source>
</evidence>
<name>A0A378JR85_9GAMM</name>
<dbReference type="Proteomes" id="UP000054985">
    <property type="component" value="Unassembled WGS sequence"/>
</dbReference>
<sequence length="343" mass="38212">MKIMNAMFSKVNGGVEQVFLNYTKVLGGLGHKIIPVIHPWSQIRKVCSDPNLKTIFSYGRNDFIAVHRLRQLILKEQPDCIISHTKRAAILFEKTGTSVPKIAVCHTIESYNELVNTSDAVIAITEHMHREIMRLGNPGKRIYTVPNMISIPDNLVYKEPERSRVPVIGAIARFSDLKGLDVFIDALAILKRKGILFKAHIAGDGKQKKQYIKQINHHGLQKEVTLLGWIDDKQAFYEGLDIFCHPSLKESFGLVVVESMMHSVPMVLTEISGPLEIVGEAECAVMVPPSDPVSLASGLERIIKDGSLAKRLSYNGYIRANTYSSRSIGPILNEVVNDVCRSV</sequence>
<accession>A0A378JR85</accession>
<dbReference type="Pfam" id="PF00534">
    <property type="entry name" value="Glycos_transf_1"/>
    <property type="match status" value="1"/>
</dbReference>
<evidence type="ECO:0000256" key="3">
    <source>
        <dbReference type="ARBA" id="ARBA00022679"/>
    </source>
</evidence>
<dbReference type="PANTHER" id="PTHR12526">
    <property type="entry name" value="GLYCOSYLTRANSFERASE"/>
    <property type="match status" value="1"/>
</dbReference>
<protein>
    <submittedName>
        <fullName evidence="7">CapM protein, capsular polysaccharide biosynthesis</fullName>
        <ecNumber evidence="7">2.4.1.11</ecNumber>
    </submittedName>
</protein>
<dbReference type="PANTHER" id="PTHR12526:SF640">
    <property type="entry name" value="COLANIC ACID BIOSYNTHESIS GLYCOSYLTRANSFERASE WCAL-RELATED"/>
    <property type="match status" value="1"/>
</dbReference>
<dbReference type="RefSeq" id="WP_028382940.1">
    <property type="nucleotide sequence ID" value="NZ_CAAAJG010000056.1"/>
</dbReference>
<dbReference type="EMBL" id="UGOG01000001">
    <property type="protein sequence ID" value="STX61103.1"/>
    <property type="molecule type" value="Genomic_DNA"/>
</dbReference>
<dbReference type="SUPFAM" id="SSF53756">
    <property type="entry name" value="UDP-Glycosyltransferase/glycogen phosphorylase"/>
    <property type="match status" value="1"/>
</dbReference>
<proteinExistence type="inferred from homology"/>
<evidence type="ECO:0000313" key="8">
    <source>
        <dbReference type="Proteomes" id="UP000054985"/>
    </source>
</evidence>
<gene>
    <name evidence="7" type="primary">capM_1</name>
    <name evidence="6" type="synonym">capM2_2</name>
    <name evidence="6" type="ORF">Lmor_1894</name>
    <name evidence="7" type="ORF">NCTC12239_00006</name>
</gene>
<comment type="similarity">
    <text evidence="1">Belongs to the glycosyltransferase group 1 family. Glycosyltransferase 4 subfamily.</text>
</comment>
<organism evidence="7 9">
    <name type="scientific">Legionella moravica</name>
    <dbReference type="NCBI Taxonomy" id="39962"/>
    <lineage>
        <taxon>Bacteria</taxon>
        <taxon>Pseudomonadati</taxon>
        <taxon>Pseudomonadota</taxon>
        <taxon>Gammaproteobacteria</taxon>
        <taxon>Legionellales</taxon>
        <taxon>Legionellaceae</taxon>
        <taxon>Legionella</taxon>
    </lineage>
</organism>
<evidence type="ECO:0000256" key="1">
    <source>
        <dbReference type="ARBA" id="ARBA00009481"/>
    </source>
</evidence>
<keyword evidence="2 7" id="KW-0328">Glycosyltransferase</keyword>
<reference evidence="6 8" key="1">
    <citation type="submission" date="2015-11" db="EMBL/GenBank/DDBJ databases">
        <title>Genomic analysis of 38 Legionella species identifies large and diverse effector repertoires.</title>
        <authorList>
            <person name="Burstein D."/>
            <person name="Amaro F."/>
            <person name="Zusman T."/>
            <person name="Lifshitz Z."/>
            <person name="Cohen O."/>
            <person name="Gilbert J.A."/>
            <person name="Pupko T."/>
            <person name="Shuman H.A."/>
            <person name="Segal G."/>
        </authorList>
    </citation>
    <scope>NUCLEOTIDE SEQUENCE [LARGE SCALE GENOMIC DNA]</scope>
    <source>
        <strain evidence="6 8">ATCC 43877</strain>
    </source>
</reference>
<evidence type="ECO:0000259" key="4">
    <source>
        <dbReference type="Pfam" id="PF00534"/>
    </source>
</evidence>
<dbReference type="InterPro" id="IPR028098">
    <property type="entry name" value="Glyco_trans_4-like_N"/>
</dbReference>
<dbReference type="Gene3D" id="3.40.50.2000">
    <property type="entry name" value="Glycogen Phosphorylase B"/>
    <property type="match status" value="2"/>
</dbReference>
<dbReference type="Pfam" id="PF13439">
    <property type="entry name" value="Glyco_transf_4"/>
    <property type="match status" value="1"/>
</dbReference>
<dbReference type="CDD" id="cd03801">
    <property type="entry name" value="GT4_PimA-like"/>
    <property type="match status" value="1"/>
</dbReference>
<dbReference type="STRING" id="39962.Lmor_1894"/>
<dbReference type="Proteomes" id="UP000254040">
    <property type="component" value="Unassembled WGS sequence"/>
</dbReference>
<evidence type="ECO:0000313" key="9">
    <source>
        <dbReference type="Proteomes" id="UP000254040"/>
    </source>
</evidence>
<dbReference type="EC" id="2.4.1.11" evidence="7"/>
<reference evidence="7 9" key="2">
    <citation type="submission" date="2018-06" db="EMBL/GenBank/DDBJ databases">
        <authorList>
            <consortium name="Pathogen Informatics"/>
            <person name="Doyle S."/>
        </authorList>
    </citation>
    <scope>NUCLEOTIDE SEQUENCE [LARGE SCALE GENOMIC DNA]</scope>
    <source>
        <strain evidence="7 9">NCTC12239</strain>
    </source>
</reference>
<feature type="domain" description="Glycosyltransferase subfamily 4-like N-terminal" evidence="5">
    <location>
        <begin position="13"/>
        <end position="149"/>
    </location>
</feature>
<evidence type="ECO:0000259" key="5">
    <source>
        <dbReference type="Pfam" id="PF13439"/>
    </source>
</evidence>
<dbReference type="GO" id="GO:1901135">
    <property type="term" value="P:carbohydrate derivative metabolic process"/>
    <property type="evidence" value="ECO:0007669"/>
    <property type="project" value="UniProtKB-ARBA"/>
</dbReference>
<dbReference type="OrthoDB" id="9768937at2"/>
<dbReference type="EMBL" id="LNYN01000020">
    <property type="protein sequence ID" value="KTD34497.1"/>
    <property type="molecule type" value="Genomic_DNA"/>
</dbReference>
<evidence type="ECO:0000313" key="7">
    <source>
        <dbReference type="EMBL" id="STX61103.1"/>
    </source>
</evidence>
<dbReference type="InterPro" id="IPR001296">
    <property type="entry name" value="Glyco_trans_1"/>
</dbReference>
<evidence type="ECO:0000256" key="2">
    <source>
        <dbReference type="ARBA" id="ARBA00022676"/>
    </source>
</evidence>
<dbReference type="GO" id="GO:0004373">
    <property type="term" value="F:alpha-1,4-glucan glucosyltransferase (UDP-glucose donor) activity"/>
    <property type="evidence" value="ECO:0007669"/>
    <property type="project" value="UniProtKB-EC"/>
</dbReference>
<keyword evidence="8" id="KW-1185">Reference proteome</keyword>
<feature type="domain" description="Glycosyl transferase family 1" evidence="4">
    <location>
        <begin position="159"/>
        <end position="317"/>
    </location>
</feature>
<dbReference type="AlphaFoldDB" id="A0A378JR85"/>
<keyword evidence="3 7" id="KW-0808">Transferase</keyword>